<evidence type="ECO:0000313" key="2">
    <source>
        <dbReference type="EMBL" id="SHE98319.1"/>
    </source>
</evidence>
<reference evidence="2 3" key="1">
    <citation type="submission" date="2016-11" db="EMBL/GenBank/DDBJ databases">
        <authorList>
            <person name="Jaros S."/>
            <person name="Januszkiewicz K."/>
            <person name="Wedrychowicz H."/>
        </authorList>
    </citation>
    <scope>NUCLEOTIDE SEQUENCE [LARGE SCALE GENOMIC DNA]</scope>
    <source>
        <strain evidence="2 3">DSM 26991</strain>
    </source>
</reference>
<dbReference type="OrthoDB" id="9808310at2"/>
<evidence type="ECO:0000313" key="3">
    <source>
        <dbReference type="Proteomes" id="UP000184509"/>
    </source>
</evidence>
<keyword evidence="2" id="KW-0575">Peroxidase</keyword>
<dbReference type="PANTHER" id="PTHR35446:SF2">
    <property type="entry name" value="CARBOXYMUCONOLACTONE DECARBOXYLASE-LIKE DOMAIN-CONTAINING PROTEIN"/>
    <property type="match status" value="1"/>
</dbReference>
<dbReference type="EMBL" id="FQTV01000004">
    <property type="protein sequence ID" value="SHE98319.1"/>
    <property type="molecule type" value="Genomic_DNA"/>
</dbReference>
<name>A0A1M4XY03_9BACE</name>
<dbReference type="RefSeq" id="WP_073399928.1">
    <property type="nucleotide sequence ID" value="NZ_FQTV01000004.1"/>
</dbReference>
<accession>A0A1M4XY03</accession>
<dbReference type="InterPro" id="IPR004675">
    <property type="entry name" value="AhpD_core"/>
</dbReference>
<proteinExistence type="predicted"/>
<keyword evidence="2" id="KW-0560">Oxidoreductase</keyword>
<dbReference type="Pfam" id="PF02627">
    <property type="entry name" value="CMD"/>
    <property type="match status" value="1"/>
</dbReference>
<dbReference type="InterPro" id="IPR029032">
    <property type="entry name" value="AhpD-like"/>
</dbReference>
<sequence length="178" mass="19927">MLTINKMSSPVKTSEGNRSYLEYFNERLGHVPNLFIAMMYSDNALLAYYPFHSRKTSLSKRESEAITLVVSQQNNAMYCLSVHTMIAKLNGFSDDEILKLRKGVAPFNSKLDALVKLTGAIAKTPDHVDDKLLNTFFAEGYTKEQLIDAIQVVGDSFITNLTGKTFDVPIDLPLVKEL</sequence>
<dbReference type="GO" id="GO:0051920">
    <property type="term" value="F:peroxiredoxin activity"/>
    <property type="evidence" value="ECO:0007669"/>
    <property type="project" value="InterPro"/>
</dbReference>
<gene>
    <name evidence="2" type="ORF">SAMN05444405_104161</name>
</gene>
<dbReference type="SUPFAM" id="SSF69118">
    <property type="entry name" value="AhpD-like"/>
    <property type="match status" value="1"/>
</dbReference>
<protein>
    <submittedName>
        <fullName evidence="2">Alkylhydroperoxidase AhpD family core domain-containing protein</fullName>
    </submittedName>
</protein>
<dbReference type="Proteomes" id="UP000184509">
    <property type="component" value="Unassembled WGS sequence"/>
</dbReference>
<keyword evidence="3" id="KW-1185">Reference proteome</keyword>
<dbReference type="InterPro" id="IPR003779">
    <property type="entry name" value="CMD-like"/>
</dbReference>
<organism evidence="2 3">
    <name type="scientific">Bacteroides luti</name>
    <dbReference type="NCBI Taxonomy" id="1297750"/>
    <lineage>
        <taxon>Bacteria</taxon>
        <taxon>Pseudomonadati</taxon>
        <taxon>Bacteroidota</taxon>
        <taxon>Bacteroidia</taxon>
        <taxon>Bacteroidales</taxon>
        <taxon>Bacteroidaceae</taxon>
        <taxon>Bacteroides</taxon>
    </lineage>
</organism>
<dbReference type="NCBIfam" id="TIGR00778">
    <property type="entry name" value="ahpD_dom"/>
    <property type="match status" value="1"/>
</dbReference>
<feature type="domain" description="Carboxymuconolactone decarboxylase-like" evidence="1">
    <location>
        <begin position="55"/>
        <end position="107"/>
    </location>
</feature>
<evidence type="ECO:0000259" key="1">
    <source>
        <dbReference type="Pfam" id="PF02627"/>
    </source>
</evidence>
<dbReference type="Gene3D" id="1.20.1290.10">
    <property type="entry name" value="AhpD-like"/>
    <property type="match status" value="1"/>
</dbReference>
<dbReference type="AlphaFoldDB" id="A0A1M4XY03"/>
<dbReference type="STRING" id="1297750.SAMN05444405_104161"/>
<dbReference type="PANTHER" id="PTHR35446">
    <property type="entry name" value="SI:CH211-175M2.5"/>
    <property type="match status" value="1"/>
</dbReference>